<dbReference type="Proteomes" id="UP000279422">
    <property type="component" value="Unassembled WGS sequence"/>
</dbReference>
<comment type="similarity">
    <text evidence="2">Belongs to the NAD(P)-dependent epimerase/dehydratase family.</text>
</comment>
<evidence type="ECO:0000256" key="5">
    <source>
        <dbReference type="ARBA" id="ARBA00033067"/>
    </source>
</evidence>
<dbReference type="InterPro" id="IPR036291">
    <property type="entry name" value="NAD(P)-bd_dom_sf"/>
</dbReference>
<dbReference type="PANTHER" id="PTHR43725:SF53">
    <property type="entry name" value="UDP-ARABINOSE 4-EPIMERASE 1"/>
    <property type="match status" value="1"/>
</dbReference>
<dbReference type="EMBL" id="QMPZ01000121">
    <property type="protein sequence ID" value="RLE08052.1"/>
    <property type="molecule type" value="Genomic_DNA"/>
</dbReference>
<evidence type="ECO:0000256" key="3">
    <source>
        <dbReference type="ARBA" id="ARBA00018569"/>
    </source>
</evidence>
<evidence type="ECO:0000256" key="4">
    <source>
        <dbReference type="ARBA" id="ARBA00031367"/>
    </source>
</evidence>
<dbReference type="SUPFAM" id="SSF51735">
    <property type="entry name" value="NAD(P)-binding Rossmann-fold domains"/>
    <property type="match status" value="1"/>
</dbReference>
<feature type="domain" description="NAD-dependent epimerase/dehydratase" evidence="6">
    <location>
        <begin position="4"/>
        <end position="247"/>
    </location>
</feature>
<comment type="caution">
    <text evidence="7">The sequence shown here is derived from an EMBL/GenBank/DDBJ whole genome shotgun (WGS) entry which is preliminary data.</text>
</comment>
<gene>
    <name evidence="7" type="ORF">DRJ00_06975</name>
</gene>
<evidence type="ECO:0000256" key="1">
    <source>
        <dbReference type="ARBA" id="ARBA00004947"/>
    </source>
</evidence>
<dbReference type="InterPro" id="IPR001509">
    <property type="entry name" value="Epimerase_deHydtase"/>
</dbReference>
<sequence length="316" mass="35690">MRKVLVTGGAGFIGSHIVDGYLKGGWQVVVIDNLSTGKRKNLNKKAKFYQMDIRDKRLDEVFLQEEFDLVNHHAAQINVRTSVEKPLFDAQVNILGTLNLLASCIKYGVKNFIFASSGGAIYGEPEQLPVNEYHPKNPLSPYGISKHVVEHYLYSYRKNFGLNCISLRYGNVYGPRQDPYGEAGVISIFTRKILQGERPQIFGDGKQLRDYVYVGDVVEVNMLVSQKMEKLSKRKASSPDDLAYNIGTGKGTSVNYLYKLLSETVDLKKDPVYAPPRKGEIRKIYLDSTKAKRELGWQAKTDLPQGLEAIIKWFED</sequence>
<accession>A0A497E4A5</accession>
<dbReference type="Gene3D" id="3.40.50.720">
    <property type="entry name" value="NAD(P)-binding Rossmann-like Domain"/>
    <property type="match status" value="1"/>
</dbReference>
<dbReference type="PANTHER" id="PTHR43725">
    <property type="entry name" value="UDP-GLUCOSE 4-EPIMERASE"/>
    <property type="match status" value="1"/>
</dbReference>
<evidence type="ECO:0000256" key="2">
    <source>
        <dbReference type="ARBA" id="ARBA00007637"/>
    </source>
</evidence>
<proteinExistence type="inferred from homology"/>
<name>A0A497E4A5_UNCAE</name>
<dbReference type="Pfam" id="PF01370">
    <property type="entry name" value="Epimerase"/>
    <property type="match status" value="1"/>
</dbReference>
<dbReference type="AlphaFoldDB" id="A0A497E4A5"/>
<comment type="pathway">
    <text evidence="1">Carbohydrate metabolism; galactose metabolism.</text>
</comment>
<evidence type="ECO:0000313" key="7">
    <source>
        <dbReference type="EMBL" id="RLE08052.1"/>
    </source>
</evidence>
<dbReference type="Gene3D" id="3.90.25.10">
    <property type="entry name" value="UDP-galactose 4-epimerase, domain 1"/>
    <property type="match status" value="1"/>
</dbReference>
<reference evidence="7 8" key="1">
    <citation type="submission" date="2018-06" db="EMBL/GenBank/DDBJ databases">
        <title>Extensive metabolic versatility and redundancy in microbially diverse, dynamic hydrothermal sediments.</title>
        <authorList>
            <person name="Dombrowski N."/>
            <person name="Teske A."/>
            <person name="Baker B.J."/>
        </authorList>
    </citation>
    <scope>NUCLEOTIDE SEQUENCE [LARGE SCALE GENOMIC DNA]</scope>
    <source>
        <strain evidence="7">B47_G16</strain>
    </source>
</reference>
<protein>
    <recommendedName>
        <fullName evidence="3">UDP-glucose 4-epimerase</fullName>
    </recommendedName>
    <alternativeName>
        <fullName evidence="5">Galactowaldenase</fullName>
    </alternativeName>
    <alternativeName>
        <fullName evidence="4">UDP-galactose 4-epimerase</fullName>
    </alternativeName>
</protein>
<evidence type="ECO:0000313" key="8">
    <source>
        <dbReference type="Proteomes" id="UP000279422"/>
    </source>
</evidence>
<organism evidence="7 8">
    <name type="scientific">Aerophobetes bacterium</name>
    <dbReference type="NCBI Taxonomy" id="2030807"/>
    <lineage>
        <taxon>Bacteria</taxon>
        <taxon>Candidatus Aerophobota</taxon>
    </lineage>
</organism>
<evidence type="ECO:0000259" key="6">
    <source>
        <dbReference type="Pfam" id="PF01370"/>
    </source>
</evidence>